<evidence type="ECO:0000256" key="13">
    <source>
        <dbReference type="ARBA" id="ARBA00038746"/>
    </source>
</evidence>
<sequence length="421" mass="46308">PERVELAPLPTWQPVGEHLTLRCLVAGGAPRANLTVVLLRGEEELSRQPAVGEPAEATVTVLAGRDDHLASFSCRTELDLRSRGLEVFQNSSAPQQLRTFVLPAKHPNLATPRVVEVGAEWPVDCTMDGLFPASEAQVRLELAGRNLHLKVTHNKDSLLATTNDKANMEEEGTQHVSCVVTLGNQSRFWREDVTFYSFPAPNLTLSEPEVSEGTVVTVECEAHPGVTVMLSGAPAPSPGPRAQLQLNASAEDNGRLFSCTAALEVDRQVVYKNRTRKLSVLYGPRLDKRDCLGNWTWQEGSQQTLKCQPWGNPVPELKCHRKGDGAPLPTGDLRPVKREVSGTYVCEARSPRGEVIREVVVNVIYHRNHILTTILVTIAFTVGITSLAAYLYNRQRKIQKYKLQKAQEAAAMKLNTPATPP</sequence>
<keyword evidence="10" id="KW-0325">Glycoprotein</keyword>
<feature type="non-terminal residue" evidence="17">
    <location>
        <position position="421"/>
    </location>
</feature>
<dbReference type="PANTHER" id="PTHR13771">
    <property type="entry name" value="INTERCELLULAR ADHESION MOLECULE"/>
    <property type="match status" value="1"/>
</dbReference>
<dbReference type="InterPro" id="IPR003988">
    <property type="entry name" value="ICAM"/>
</dbReference>
<keyword evidence="8 15" id="KW-0472">Membrane</keyword>
<feature type="domain" description="Immunoglobulin" evidence="16">
    <location>
        <begin position="292"/>
        <end position="364"/>
    </location>
</feature>
<keyword evidence="2 15" id="KW-0812">Transmembrane</keyword>
<dbReference type="AlphaFoldDB" id="A0A6G1ASX7"/>
<comment type="subcellular location">
    <subcellularLocation>
        <location evidence="1">Membrane</location>
        <topology evidence="1">Single-pass type I membrane protein</topology>
    </subcellularLocation>
</comment>
<comment type="caution">
    <text evidence="17">The sequence shown here is derived from an EMBL/GenBank/DDBJ whole genome shotgun (WGS) entry which is preliminary data.</text>
</comment>
<keyword evidence="6" id="KW-0130">Cell adhesion</keyword>
<evidence type="ECO:0000256" key="9">
    <source>
        <dbReference type="ARBA" id="ARBA00023157"/>
    </source>
</evidence>
<evidence type="ECO:0000256" key="2">
    <source>
        <dbReference type="ARBA" id="ARBA00022692"/>
    </source>
</evidence>
<dbReference type="Gene3D" id="2.60.40.10">
    <property type="entry name" value="Immunoglobulins"/>
    <property type="match status" value="4"/>
</dbReference>
<dbReference type="SMART" id="SM00409">
    <property type="entry name" value="IG"/>
    <property type="match status" value="2"/>
</dbReference>
<evidence type="ECO:0000256" key="3">
    <source>
        <dbReference type="ARBA" id="ARBA00022729"/>
    </source>
</evidence>
<proteinExistence type="predicted"/>
<feature type="non-terminal residue" evidence="17">
    <location>
        <position position="1"/>
    </location>
</feature>
<keyword evidence="5" id="KW-0832">Ubl conjugation</keyword>
<dbReference type="InterPro" id="IPR003987">
    <property type="entry name" value="ICAM_VCAM_N"/>
</dbReference>
<protein>
    <recommendedName>
        <fullName evidence="14">Intercellular adhesion molecule 1</fullName>
    </recommendedName>
</protein>
<name>A0A6G1ASX7_CROCR</name>
<dbReference type="GO" id="GO:0005886">
    <property type="term" value="C:plasma membrane"/>
    <property type="evidence" value="ECO:0007669"/>
    <property type="project" value="TreeGrafter"/>
</dbReference>
<evidence type="ECO:0000256" key="6">
    <source>
        <dbReference type="ARBA" id="ARBA00022889"/>
    </source>
</evidence>
<accession>A0A6G1ASX7</accession>
<dbReference type="EMBL" id="VOAJ01003674">
    <property type="protein sequence ID" value="KAF0878959.1"/>
    <property type="molecule type" value="Genomic_DNA"/>
</dbReference>
<dbReference type="InterPro" id="IPR003599">
    <property type="entry name" value="Ig_sub"/>
</dbReference>
<evidence type="ECO:0000313" key="18">
    <source>
        <dbReference type="Proteomes" id="UP000475037"/>
    </source>
</evidence>
<evidence type="ECO:0000256" key="12">
    <source>
        <dbReference type="ARBA" id="ARBA00037418"/>
    </source>
</evidence>
<feature type="domain" description="Immunoglobulin" evidence="16">
    <location>
        <begin position="205"/>
        <end position="281"/>
    </location>
</feature>
<evidence type="ECO:0000259" key="16">
    <source>
        <dbReference type="SMART" id="SM00409"/>
    </source>
</evidence>
<evidence type="ECO:0000256" key="14">
    <source>
        <dbReference type="ARBA" id="ARBA00040566"/>
    </source>
</evidence>
<dbReference type="GO" id="GO:0098609">
    <property type="term" value="P:cell-cell adhesion"/>
    <property type="evidence" value="ECO:0007669"/>
    <property type="project" value="InterPro"/>
</dbReference>
<evidence type="ECO:0000256" key="5">
    <source>
        <dbReference type="ARBA" id="ARBA00022843"/>
    </source>
</evidence>
<dbReference type="FunFam" id="2.60.40.10:FF:000338">
    <property type="entry name" value="intercellular adhesion molecule 5"/>
    <property type="match status" value="1"/>
</dbReference>
<dbReference type="InterPro" id="IPR036179">
    <property type="entry name" value="Ig-like_dom_sf"/>
</dbReference>
<dbReference type="Pfam" id="PF21146">
    <property type="entry name" value="ICAM1_3_5_D2"/>
    <property type="match status" value="1"/>
</dbReference>
<dbReference type="InterPro" id="IPR047012">
    <property type="entry name" value="ICAM_VCAM"/>
</dbReference>
<keyword evidence="3" id="KW-0732">Signal</keyword>
<evidence type="ECO:0000256" key="10">
    <source>
        <dbReference type="ARBA" id="ARBA00023180"/>
    </source>
</evidence>
<comment type="subunit">
    <text evidence="13">Homodimer. Interacts with MUC1 and promotes cell aggregation in epithelial cells. Interacts with ARHGEF26/SGEF. Interacts (on T cell side) with CD81, CD247 and CD9 at immunological synapses between antigen-presenting cells and T cells.</text>
</comment>
<evidence type="ECO:0000313" key="17">
    <source>
        <dbReference type="EMBL" id="KAF0878959.1"/>
    </source>
</evidence>
<feature type="transmembrane region" description="Helical" evidence="15">
    <location>
        <begin position="370"/>
        <end position="392"/>
    </location>
</feature>
<reference evidence="17 18" key="1">
    <citation type="submission" date="2019-11" db="EMBL/GenBank/DDBJ databases">
        <authorList>
            <person name="Yang C."/>
            <person name="Li F."/>
        </authorList>
    </citation>
    <scope>NUCLEOTIDE SEQUENCE [LARGE SCALE GENOMIC DNA]</scope>
    <source>
        <strain evidence="17">KB4526</strain>
        <tissue evidence="17">Muscle</tissue>
    </source>
</reference>
<keyword evidence="18" id="KW-1185">Reference proteome</keyword>
<dbReference type="PRINTS" id="PR01473">
    <property type="entry name" value="ICAM"/>
</dbReference>
<dbReference type="InterPro" id="IPR048679">
    <property type="entry name" value="ICAM1_3_5_D2"/>
</dbReference>
<evidence type="ECO:0000256" key="7">
    <source>
        <dbReference type="ARBA" id="ARBA00022989"/>
    </source>
</evidence>
<evidence type="ECO:0000256" key="4">
    <source>
        <dbReference type="ARBA" id="ARBA00022737"/>
    </source>
</evidence>
<dbReference type="FunFam" id="2.60.40.10:FF:000648">
    <property type="entry name" value="Intercellular adhesion molecule 1"/>
    <property type="match status" value="1"/>
</dbReference>
<evidence type="ECO:0000256" key="8">
    <source>
        <dbReference type="ARBA" id="ARBA00023136"/>
    </source>
</evidence>
<dbReference type="PRINTS" id="PR01472">
    <property type="entry name" value="ICAMVCAM1"/>
</dbReference>
<dbReference type="InterPro" id="IPR013783">
    <property type="entry name" value="Ig-like_fold"/>
</dbReference>
<keyword evidence="11" id="KW-0393">Immunoglobulin domain</keyword>
<evidence type="ECO:0000256" key="15">
    <source>
        <dbReference type="SAM" id="Phobius"/>
    </source>
</evidence>
<evidence type="ECO:0000256" key="1">
    <source>
        <dbReference type="ARBA" id="ARBA00004479"/>
    </source>
</evidence>
<organism evidence="17 18">
    <name type="scientific">Crocuta crocuta</name>
    <name type="common">Spotted hyena</name>
    <dbReference type="NCBI Taxonomy" id="9678"/>
    <lineage>
        <taxon>Eukaryota</taxon>
        <taxon>Metazoa</taxon>
        <taxon>Chordata</taxon>
        <taxon>Craniata</taxon>
        <taxon>Vertebrata</taxon>
        <taxon>Euteleostomi</taxon>
        <taxon>Mammalia</taxon>
        <taxon>Eutheria</taxon>
        <taxon>Laurasiatheria</taxon>
        <taxon>Carnivora</taxon>
        <taxon>Feliformia</taxon>
        <taxon>Hyaenidae</taxon>
        <taxon>Crocuta</taxon>
    </lineage>
</organism>
<keyword evidence="9" id="KW-1015">Disulfide bond</keyword>
<dbReference type="Proteomes" id="UP000475037">
    <property type="component" value="Unassembled WGS sequence"/>
</dbReference>
<comment type="function">
    <text evidence="12">ICAM proteins are ligands for the leukocyte adhesion protein LFA-1 (integrin alpha-L/beta-2). During leukocyte trans-endothelial migration, ICAM1 engagement promotes the assembly of endothelial apical cups through ARHGEF26/SGEF and RHOG activation.</text>
</comment>
<evidence type="ECO:0000256" key="11">
    <source>
        <dbReference type="ARBA" id="ARBA00023319"/>
    </source>
</evidence>
<dbReference type="SUPFAM" id="SSF48726">
    <property type="entry name" value="Immunoglobulin"/>
    <property type="match status" value="4"/>
</dbReference>
<dbReference type="FunFam" id="2.60.40.10:FF:000459">
    <property type="entry name" value="Intercellular adhesion molecule 1"/>
    <property type="match status" value="1"/>
</dbReference>
<dbReference type="GO" id="GO:0005178">
    <property type="term" value="F:integrin binding"/>
    <property type="evidence" value="ECO:0007669"/>
    <property type="project" value="InterPro"/>
</dbReference>
<dbReference type="FunFam" id="2.60.40.10:FF:000641">
    <property type="entry name" value="Intercellular adhesion molecule 1"/>
    <property type="match status" value="1"/>
</dbReference>
<gene>
    <name evidence="17" type="primary">Icam1_0</name>
    <name evidence="17" type="ORF">FOF47_R20266</name>
</gene>
<keyword evidence="4" id="KW-0677">Repeat</keyword>
<dbReference type="PANTHER" id="PTHR13771:SF18">
    <property type="entry name" value="INTERCELLULAR ADHESION MOLECULE 1"/>
    <property type="match status" value="1"/>
</dbReference>
<keyword evidence="7 15" id="KW-1133">Transmembrane helix</keyword>